<sequence>MQLEEYSEIKEKEEFFVNGGSKINHNINKIFAEIEKFKSEGTNFVFRGCSEAKYRLYNSAQRIYIQQELHKQVPSDSIAEHYRDFITELIKICRSWNNGVIERLLESTGIDPNNALAYLSYMQHFGVPTPLLDYSYNPYVALFFAIDGLVYKPSDKEIDNYFSFYYTFTNSTVFESWKYVFDENLKKVDITYEKIDENDMAILLPDEELYQIMNSVNIINQEGLFFYNNHPWYPLERTYKEYTDFLLKEWGQEKFDKLMTVRTFSGCYNIHKSLIPAIKEKLSEMGINKNHIYPDMADFRKSVTNNGILNSLTLEK</sequence>
<evidence type="ECO:0000259" key="1">
    <source>
        <dbReference type="SMART" id="SM00901"/>
    </source>
</evidence>
<dbReference type="InterPro" id="IPR014966">
    <property type="entry name" value="FRG-dom"/>
</dbReference>
<dbReference type="SMART" id="SM00901">
    <property type="entry name" value="FRG"/>
    <property type="match status" value="1"/>
</dbReference>
<dbReference type="EMBL" id="CP071795">
    <property type="protein sequence ID" value="QTD37701.1"/>
    <property type="molecule type" value="Genomic_DNA"/>
</dbReference>
<proteinExistence type="predicted"/>
<gene>
    <name evidence="2" type="ORF">JL193_16830</name>
</gene>
<evidence type="ECO:0000313" key="3">
    <source>
        <dbReference type="Proteomes" id="UP000663935"/>
    </source>
</evidence>
<accession>A0ABX7SW08</accession>
<name>A0ABX7SW08_9FLAO</name>
<dbReference type="RefSeq" id="WP_207971862.1">
    <property type="nucleotide sequence ID" value="NZ_CP071795.1"/>
</dbReference>
<dbReference type="Pfam" id="PF08867">
    <property type="entry name" value="FRG"/>
    <property type="match status" value="1"/>
</dbReference>
<feature type="domain" description="FRG" evidence="1">
    <location>
        <begin position="40"/>
        <end position="151"/>
    </location>
</feature>
<organism evidence="2 3">
    <name type="scientific">Polaribacter batillariae</name>
    <dbReference type="NCBI Taxonomy" id="2808900"/>
    <lineage>
        <taxon>Bacteria</taxon>
        <taxon>Pseudomonadati</taxon>
        <taxon>Bacteroidota</taxon>
        <taxon>Flavobacteriia</taxon>
        <taxon>Flavobacteriales</taxon>
        <taxon>Flavobacteriaceae</taxon>
    </lineage>
</organism>
<evidence type="ECO:0000313" key="2">
    <source>
        <dbReference type="EMBL" id="QTD37701.1"/>
    </source>
</evidence>
<reference evidence="2 3" key="1">
    <citation type="submission" date="2021-03" db="EMBL/GenBank/DDBJ databases">
        <title>Complete genome of Polaribacter_sp.G4M1.</title>
        <authorList>
            <person name="Jeong S.W."/>
            <person name="Bae J.W."/>
        </authorList>
    </citation>
    <scope>NUCLEOTIDE SEQUENCE [LARGE SCALE GENOMIC DNA]</scope>
    <source>
        <strain evidence="2 3">G4M1</strain>
    </source>
</reference>
<protein>
    <submittedName>
        <fullName evidence="2">FRG domain-containing protein</fullName>
    </submittedName>
</protein>
<keyword evidence="3" id="KW-1185">Reference proteome</keyword>
<dbReference type="Proteomes" id="UP000663935">
    <property type="component" value="Chromosome"/>
</dbReference>